<dbReference type="EMBL" id="JBHVZQ010000001">
    <property type="protein sequence ID" value="MFF1271956.1"/>
    <property type="molecule type" value="Genomic_DNA"/>
</dbReference>
<evidence type="ECO:0000313" key="3">
    <source>
        <dbReference type="Proteomes" id="UP001601627"/>
    </source>
</evidence>
<gene>
    <name evidence="2" type="ORF">ACFVZC_00770</name>
</gene>
<keyword evidence="3" id="KW-1185">Reference proteome</keyword>
<feature type="region of interest" description="Disordered" evidence="1">
    <location>
        <begin position="77"/>
        <end position="263"/>
    </location>
</feature>
<accession>A0ABW6PYN4</accession>
<feature type="compositionally biased region" description="Pro residues" evidence="1">
    <location>
        <begin position="357"/>
        <end position="369"/>
    </location>
</feature>
<sequence>MAEFAALLRELKERTDRSYGSLARRLNMNTSTLHRYCAGEAVPVDFAPVERFAALCGASSTERLDLHRRWLRAAEARRHPRGADGGSAGAAGSAPAGPGPGPGSAPGPGPDPGSAPDSGSAPGPNSSSGSGSDSRSFSNSGSASGPDSGSDSDSSSGSASDSSSGPATSPDSASGSRSGSDSGSASGPGPDSGPDSGSGTGSGPRSVPSGSSGGAVGGPEAGPGTGRAGAGAGESAPAGDPVAEGGAVSGPRAEGAGGRRPWYRRRERVAVAVAAACALLATVGSLSALPDDRRSSGGRETSGARPGTSAPTGTAAKPHGRTSSPAPSATASGTGTGTAALKGRPGAPESPRGTSAPPEPTASAGPPPLTWSADSHVWAYGCGHDYVVARPPKQVPPPPAPQDARTWAEAQSAVHGGETRVELSVQGTSRTAVVLTALRVRVTGRAAPAPGNAYAMDEGCGGALTPRHFDVDLDKDRPIARAVAGNDAGTPIPAVRMPYRVSATDPEVLMVTARTGDCDCRWYLELDWSSQGRTGTVRIDDHGRPFRTSGVEELPRYAYDTSARDWRPRTE</sequence>
<reference evidence="2 3" key="1">
    <citation type="submission" date="2024-09" db="EMBL/GenBank/DDBJ databases">
        <title>The Natural Products Discovery Center: Release of the First 8490 Sequenced Strains for Exploring Actinobacteria Biosynthetic Diversity.</title>
        <authorList>
            <person name="Kalkreuter E."/>
            <person name="Kautsar S.A."/>
            <person name="Yang D."/>
            <person name="Bader C.D."/>
            <person name="Teijaro C.N."/>
            <person name="Fluegel L."/>
            <person name="Davis C.M."/>
            <person name="Simpson J.R."/>
            <person name="Lauterbach L."/>
            <person name="Steele A.D."/>
            <person name="Gui C."/>
            <person name="Meng S."/>
            <person name="Li G."/>
            <person name="Viehrig K."/>
            <person name="Ye F."/>
            <person name="Su P."/>
            <person name="Kiefer A.F."/>
            <person name="Nichols A."/>
            <person name="Cepeda A.J."/>
            <person name="Yan W."/>
            <person name="Fan B."/>
            <person name="Jiang Y."/>
            <person name="Adhikari A."/>
            <person name="Zheng C.-J."/>
            <person name="Schuster L."/>
            <person name="Cowan T.M."/>
            <person name="Smanski M.J."/>
            <person name="Chevrette M.G."/>
            <person name="De Carvalho L.P.S."/>
            <person name="Shen B."/>
        </authorList>
    </citation>
    <scope>NUCLEOTIDE SEQUENCE [LARGE SCALE GENOMIC DNA]</scope>
    <source>
        <strain evidence="2 3">NPDC058328</strain>
    </source>
</reference>
<feature type="compositionally biased region" description="Low complexity" evidence="1">
    <location>
        <begin position="114"/>
        <end position="195"/>
    </location>
</feature>
<dbReference type="InterPro" id="IPR001387">
    <property type="entry name" value="Cro/C1-type_HTH"/>
</dbReference>
<proteinExistence type="predicted"/>
<protein>
    <submittedName>
        <fullName evidence="2">Helix-turn-helix domain-containing protein</fullName>
    </submittedName>
</protein>
<feature type="compositionally biased region" description="Low complexity" evidence="1">
    <location>
        <begin position="322"/>
        <end position="340"/>
    </location>
</feature>
<organism evidence="2 3">
    <name type="scientific">Streptomyces marokkonensis</name>
    <dbReference type="NCBI Taxonomy" id="324855"/>
    <lineage>
        <taxon>Bacteria</taxon>
        <taxon>Bacillati</taxon>
        <taxon>Actinomycetota</taxon>
        <taxon>Actinomycetes</taxon>
        <taxon>Kitasatosporales</taxon>
        <taxon>Streptomycetaceae</taxon>
        <taxon>Streptomyces</taxon>
    </lineage>
</organism>
<evidence type="ECO:0000313" key="2">
    <source>
        <dbReference type="EMBL" id="MFF1271956.1"/>
    </source>
</evidence>
<feature type="compositionally biased region" description="Gly residues" evidence="1">
    <location>
        <begin position="211"/>
        <end position="232"/>
    </location>
</feature>
<dbReference type="InterPro" id="IPR010982">
    <property type="entry name" value="Lambda_DNA-bd_dom_sf"/>
</dbReference>
<feature type="compositionally biased region" description="Pro residues" evidence="1">
    <location>
        <begin position="97"/>
        <end position="113"/>
    </location>
</feature>
<feature type="region of interest" description="Disordered" evidence="1">
    <location>
        <begin position="282"/>
        <end position="370"/>
    </location>
</feature>
<dbReference type="CDD" id="cd00093">
    <property type="entry name" value="HTH_XRE"/>
    <property type="match status" value="1"/>
</dbReference>
<dbReference type="Proteomes" id="UP001601627">
    <property type="component" value="Unassembled WGS sequence"/>
</dbReference>
<dbReference type="SUPFAM" id="SSF47413">
    <property type="entry name" value="lambda repressor-like DNA-binding domains"/>
    <property type="match status" value="1"/>
</dbReference>
<name>A0ABW6PYN4_9ACTN</name>
<comment type="caution">
    <text evidence="2">The sequence shown here is derived from an EMBL/GenBank/DDBJ whole genome shotgun (WGS) entry which is preliminary data.</text>
</comment>
<dbReference type="RefSeq" id="WP_388232141.1">
    <property type="nucleotide sequence ID" value="NZ_JBHVZQ010000001.1"/>
</dbReference>
<evidence type="ECO:0000256" key="1">
    <source>
        <dbReference type="SAM" id="MobiDB-lite"/>
    </source>
</evidence>
<dbReference type="Pfam" id="PF13560">
    <property type="entry name" value="HTH_31"/>
    <property type="match status" value="1"/>
</dbReference>